<dbReference type="STRING" id="1797593.A3A65_04485"/>
<accession>A0A1G1W3Z2</accession>
<dbReference type="Pfam" id="PF00535">
    <property type="entry name" value="Glycos_transf_2"/>
    <property type="match status" value="1"/>
</dbReference>
<dbReference type="SUPFAM" id="SSF53448">
    <property type="entry name" value="Nucleotide-diphospho-sugar transferases"/>
    <property type="match status" value="1"/>
</dbReference>
<dbReference type="Proteomes" id="UP000176723">
    <property type="component" value="Unassembled WGS sequence"/>
</dbReference>
<evidence type="ECO:0000313" key="6">
    <source>
        <dbReference type="Proteomes" id="UP000176723"/>
    </source>
</evidence>
<gene>
    <name evidence="5" type="ORF">A3A65_04485</name>
</gene>
<evidence type="ECO:0000313" key="5">
    <source>
        <dbReference type="EMBL" id="OGY22385.1"/>
    </source>
</evidence>
<keyword evidence="2" id="KW-0328">Glycosyltransferase</keyword>
<reference evidence="5 6" key="1">
    <citation type="journal article" date="2016" name="Nat. Commun.">
        <title>Thousands of microbial genomes shed light on interconnected biogeochemical processes in an aquifer system.</title>
        <authorList>
            <person name="Anantharaman K."/>
            <person name="Brown C.T."/>
            <person name="Hug L.A."/>
            <person name="Sharon I."/>
            <person name="Castelle C.J."/>
            <person name="Probst A.J."/>
            <person name="Thomas B.C."/>
            <person name="Singh A."/>
            <person name="Wilkins M.J."/>
            <person name="Karaoz U."/>
            <person name="Brodie E.L."/>
            <person name="Williams K.H."/>
            <person name="Hubbard S.S."/>
            <person name="Banfield J.F."/>
        </authorList>
    </citation>
    <scope>NUCLEOTIDE SEQUENCE [LARGE SCALE GENOMIC DNA]</scope>
</reference>
<dbReference type="PANTHER" id="PTHR43179">
    <property type="entry name" value="RHAMNOSYLTRANSFERASE WBBL"/>
    <property type="match status" value="1"/>
</dbReference>
<organism evidence="5 6">
    <name type="scientific">Candidatus Chisholmbacteria bacterium RIFCSPLOWO2_01_FULL_49_14</name>
    <dbReference type="NCBI Taxonomy" id="1797593"/>
    <lineage>
        <taxon>Bacteria</taxon>
        <taxon>Candidatus Chisholmiibacteriota</taxon>
    </lineage>
</organism>
<dbReference type="InterPro" id="IPR001173">
    <property type="entry name" value="Glyco_trans_2-like"/>
</dbReference>
<keyword evidence="3" id="KW-0808">Transferase</keyword>
<sequence length="306" mass="34240">MAKKKIVTIIILNYNGKLDTLECLESLTKLVSDALEIRILVVDNASSDDSVRSIKKKFPKVKVVANRENLGFCEGNNLGAAEAFRSGSDYALILNNDTYVDPDLVEKLVANLEAEKGDIASPKILFAPGFEFHRGKYADAQRGKVIWYAGGEIDWANVLPHHRGVDEVDHGQYDKPEKTSFVTGCATLLNKKAYETVGLYDPVYKFYFEDADFSLRAASNGLKVLYLPMAKLWHKNASSFGGSGSPFQDYFVSRNRLIFGLRYAPLRSKIALLKESLRFLLKGPPLRRRAIADALLRRTADLQTLR</sequence>
<dbReference type="Gene3D" id="3.90.550.10">
    <property type="entry name" value="Spore Coat Polysaccharide Biosynthesis Protein SpsA, Chain A"/>
    <property type="match status" value="1"/>
</dbReference>
<comment type="similarity">
    <text evidence="1">Belongs to the glycosyltransferase 2 family.</text>
</comment>
<dbReference type="CDD" id="cd04186">
    <property type="entry name" value="GT_2_like_c"/>
    <property type="match status" value="1"/>
</dbReference>
<feature type="domain" description="Glycosyltransferase 2-like" evidence="4">
    <location>
        <begin position="8"/>
        <end position="197"/>
    </location>
</feature>
<evidence type="ECO:0000256" key="1">
    <source>
        <dbReference type="ARBA" id="ARBA00006739"/>
    </source>
</evidence>
<comment type="caution">
    <text evidence="5">The sequence shown here is derived from an EMBL/GenBank/DDBJ whole genome shotgun (WGS) entry which is preliminary data.</text>
</comment>
<dbReference type="AlphaFoldDB" id="A0A1G1W3Z2"/>
<protein>
    <recommendedName>
        <fullName evidence="4">Glycosyltransferase 2-like domain-containing protein</fullName>
    </recommendedName>
</protein>
<dbReference type="EMBL" id="MHCL01000003">
    <property type="protein sequence ID" value="OGY22385.1"/>
    <property type="molecule type" value="Genomic_DNA"/>
</dbReference>
<dbReference type="PANTHER" id="PTHR43179:SF12">
    <property type="entry name" value="GALACTOFURANOSYLTRANSFERASE GLFT2"/>
    <property type="match status" value="1"/>
</dbReference>
<name>A0A1G1W3Z2_9BACT</name>
<evidence type="ECO:0000256" key="2">
    <source>
        <dbReference type="ARBA" id="ARBA00022676"/>
    </source>
</evidence>
<evidence type="ECO:0000256" key="3">
    <source>
        <dbReference type="ARBA" id="ARBA00022679"/>
    </source>
</evidence>
<dbReference type="GO" id="GO:0016757">
    <property type="term" value="F:glycosyltransferase activity"/>
    <property type="evidence" value="ECO:0007669"/>
    <property type="project" value="UniProtKB-KW"/>
</dbReference>
<evidence type="ECO:0000259" key="4">
    <source>
        <dbReference type="Pfam" id="PF00535"/>
    </source>
</evidence>
<proteinExistence type="inferred from homology"/>
<dbReference type="InterPro" id="IPR029044">
    <property type="entry name" value="Nucleotide-diphossugar_trans"/>
</dbReference>